<dbReference type="Gene3D" id="2.60.120.1130">
    <property type="match status" value="1"/>
</dbReference>
<proteinExistence type="predicted"/>
<dbReference type="EMBL" id="BRVO01000001">
    <property type="protein sequence ID" value="GLB47799.1"/>
    <property type="molecule type" value="Genomic_DNA"/>
</dbReference>
<evidence type="ECO:0000313" key="1">
    <source>
        <dbReference type="EMBL" id="GLB47799.1"/>
    </source>
</evidence>
<comment type="caution">
    <text evidence="1">The sequence shown here is derived from an EMBL/GenBank/DDBJ whole genome shotgun (WGS) entry which is preliminary data.</text>
</comment>
<sequence length="705" mass="82786">MAQKTPEKVKQEAKDYFWGANDAYKDVVDIPEKWNNESAVILYKNQNYDYHKYAKNVTFTTSIRKRIKLLDAAAVENYSEFSYNKFFRSSKGKRSKKSYRVVAVKIIKPDGTVEFIDVDEEAIKQDDKYKVAIRNLEIGDVLDFYVYVVESFVSKEAVKFTPEEETLADDYPVVDYKLTLKTENDFFITFKNFNGAPELKQIPNNERNLREYELVAHDIPKFESERYIFPLVQMPTYKFQAVFARSGKFEDRTYAFLPEDEKVIKSTVSKQEVINLYDDWLDVGKWKYDRYKNLFFENKADQVVDLYYFMRHHYLTNNIMAFYAYDKQLVEVEKLMSKWTPTMINNDRHFINMFASNLEKMDIGYDIIVAKKRYDGDIKELLFTENVNLIIKTHTTPTLYFTNPELNSDAGQISPLLEGTEVYFLKFDNKRLKDIELQTLPVSTAEDNVTDYTIEASLTDDFKGLQLKTKRSAIGHRKSSWQSYYFIYPDYVYEDYEYFKSTPFIEFFSSKKRQQRLRDAFDAIEADHKDKQKKWFEAGAKEFYELEDELTNYEYKIDSTGRYGLKDPMVYSESFDINNKFVKKAGPNLIVEIGKLMGNQILIKEEDQERTLDVYQQYAKKLITEVRFTVPEGYVAKPVDNLNKSFENEAGSFTCEAKIEGNQVIMTVTEIHAHNFEKAEDWPKLVAILNAANEASNNKVLLSKK</sequence>
<protein>
    <recommendedName>
        <fullName evidence="3">DUF3857 domain-containing protein</fullName>
    </recommendedName>
</protein>
<organism evidence="1 2">
    <name type="scientific">Neptunitalea lumnitzerae</name>
    <dbReference type="NCBI Taxonomy" id="2965509"/>
    <lineage>
        <taxon>Bacteria</taxon>
        <taxon>Pseudomonadati</taxon>
        <taxon>Bacteroidota</taxon>
        <taxon>Flavobacteriia</taxon>
        <taxon>Flavobacteriales</taxon>
        <taxon>Flavobacteriaceae</taxon>
        <taxon>Neptunitalea</taxon>
    </lineage>
</organism>
<name>A0ABQ5MEJ0_9FLAO</name>
<gene>
    <name evidence="1" type="ORF">Y10_01670</name>
</gene>
<evidence type="ECO:0000313" key="2">
    <source>
        <dbReference type="Proteomes" id="UP001143543"/>
    </source>
</evidence>
<dbReference type="Proteomes" id="UP001143543">
    <property type="component" value="Unassembled WGS sequence"/>
</dbReference>
<reference evidence="1" key="1">
    <citation type="submission" date="2022-07" db="EMBL/GenBank/DDBJ databases">
        <title>Taxonomy of Novel Oxalotrophic and Methylotrophic Bacteria.</title>
        <authorList>
            <person name="Sahin N."/>
            <person name="Tani A."/>
        </authorList>
    </citation>
    <scope>NUCLEOTIDE SEQUENCE</scope>
    <source>
        <strain evidence="1">Y10</strain>
    </source>
</reference>
<accession>A0ABQ5MEJ0</accession>
<keyword evidence="2" id="KW-1185">Reference proteome</keyword>
<evidence type="ECO:0008006" key="3">
    <source>
        <dbReference type="Google" id="ProtNLM"/>
    </source>
</evidence>